<dbReference type="Proteomes" id="UP000186817">
    <property type="component" value="Unassembled WGS sequence"/>
</dbReference>
<gene>
    <name evidence="3" type="ORF">AK812_SmicGene32502</name>
</gene>
<dbReference type="EMBL" id="LSRX01000918">
    <property type="protein sequence ID" value="OLP86419.1"/>
    <property type="molecule type" value="Genomic_DNA"/>
</dbReference>
<accession>A0A1Q9CU25</accession>
<evidence type="ECO:0000256" key="2">
    <source>
        <dbReference type="SAM" id="Phobius"/>
    </source>
</evidence>
<feature type="transmembrane region" description="Helical" evidence="2">
    <location>
        <begin position="44"/>
        <end position="61"/>
    </location>
</feature>
<keyword evidence="2" id="KW-0472">Membrane</keyword>
<evidence type="ECO:0000256" key="1">
    <source>
        <dbReference type="SAM" id="MobiDB-lite"/>
    </source>
</evidence>
<keyword evidence="2" id="KW-1133">Transmembrane helix</keyword>
<keyword evidence="2" id="KW-0812">Transmembrane</keyword>
<name>A0A1Q9CU25_SYMMI</name>
<feature type="compositionally biased region" description="Low complexity" evidence="1">
    <location>
        <begin position="14"/>
        <end position="26"/>
    </location>
</feature>
<protein>
    <submittedName>
        <fullName evidence="3">Uncharacterized protein</fullName>
    </submittedName>
</protein>
<comment type="caution">
    <text evidence="3">The sequence shown here is derived from an EMBL/GenBank/DDBJ whole genome shotgun (WGS) entry which is preliminary data.</text>
</comment>
<keyword evidence="4" id="KW-1185">Reference proteome</keyword>
<evidence type="ECO:0000313" key="4">
    <source>
        <dbReference type="Proteomes" id="UP000186817"/>
    </source>
</evidence>
<proteinExistence type="predicted"/>
<organism evidence="3 4">
    <name type="scientific">Symbiodinium microadriaticum</name>
    <name type="common">Dinoflagellate</name>
    <name type="synonym">Zooxanthella microadriatica</name>
    <dbReference type="NCBI Taxonomy" id="2951"/>
    <lineage>
        <taxon>Eukaryota</taxon>
        <taxon>Sar</taxon>
        <taxon>Alveolata</taxon>
        <taxon>Dinophyceae</taxon>
        <taxon>Suessiales</taxon>
        <taxon>Symbiodiniaceae</taxon>
        <taxon>Symbiodinium</taxon>
    </lineage>
</organism>
<dbReference type="OrthoDB" id="10523485at2759"/>
<evidence type="ECO:0000313" key="3">
    <source>
        <dbReference type="EMBL" id="OLP86419.1"/>
    </source>
</evidence>
<reference evidence="3 4" key="1">
    <citation type="submission" date="2016-02" db="EMBL/GenBank/DDBJ databases">
        <title>Genome analysis of coral dinoflagellate symbionts highlights evolutionary adaptations to a symbiotic lifestyle.</title>
        <authorList>
            <person name="Aranda M."/>
            <person name="Li Y."/>
            <person name="Liew Y.J."/>
            <person name="Baumgarten S."/>
            <person name="Simakov O."/>
            <person name="Wilson M."/>
            <person name="Piel J."/>
            <person name="Ashoor H."/>
            <person name="Bougouffa S."/>
            <person name="Bajic V.B."/>
            <person name="Ryu T."/>
            <person name="Ravasi T."/>
            <person name="Bayer T."/>
            <person name="Micklem G."/>
            <person name="Kim H."/>
            <person name="Bhak J."/>
            <person name="Lajeunesse T.C."/>
            <person name="Voolstra C.R."/>
        </authorList>
    </citation>
    <scope>NUCLEOTIDE SEQUENCE [LARGE SCALE GENOMIC DNA]</scope>
    <source>
        <strain evidence="3 4">CCMP2467</strain>
    </source>
</reference>
<feature type="compositionally biased region" description="Basic residues" evidence="1">
    <location>
        <begin position="31"/>
        <end position="41"/>
    </location>
</feature>
<sequence length="103" mass="11042">MLQMPAEKNVATKARSGGRSGVASSATPCKQKAKRQDKGKRGKWLLGGGLLVGGAAPLHGIQPLRRLGLQPKLRALPGGARHFLNLRPNGSRRVPPPRIALWR</sequence>
<feature type="region of interest" description="Disordered" evidence="1">
    <location>
        <begin position="1"/>
        <end position="41"/>
    </location>
</feature>
<dbReference type="AlphaFoldDB" id="A0A1Q9CU25"/>